<reference evidence="4" key="1">
    <citation type="submission" date="2017-02" db="EMBL/GenBank/DDBJ databases">
        <authorList>
            <person name="Varghese N."/>
            <person name="Submissions S."/>
        </authorList>
    </citation>
    <scope>NUCLEOTIDE SEQUENCE [LARGE SCALE GENOMIC DNA]</scope>
    <source>
        <strain evidence="4">9H-4</strain>
    </source>
</reference>
<dbReference type="Proteomes" id="UP000191040">
    <property type="component" value="Chromosome I"/>
</dbReference>
<dbReference type="PROSITE" id="PS51257">
    <property type="entry name" value="PROKAR_LIPOPROTEIN"/>
    <property type="match status" value="1"/>
</dbReference>
<organism evidence="3 4">
    <name type="scientific">Aeromicrobium choanae</name>
    <dbReference type="NCBI Taxonomy" id="1736691"/>
    <lineage>
        <taxon>Bacteria</taxon>
        <taxon>Bacillati</taxon>
        <taxon>Actinomycetota</taxon>
        <taxon>Actinomycetes</taxon>
        <taxon>Propionibacteriales</taxon>
        <taxon>Nocardioidaceae</taxon>
        <taxon>Aeromicrobium</taxon>
    </lineage>
</organism>
<evidence type="ECO:0008006" key="5">
    <source>
        <dbReference type="Google" id="ProtNLM"/>
    </source>
</evidence>
<keyword evidence="4" id="KW-1185">Reference proteome</keyword>
<evidence type="ECO:0000256" key="2">
    <source>
        <dbReference type="SAM" id="SignalP"/>
    </source>
</evidence>
<dbReference type="STRING" id="1736691.SAMN06295964_3121"/>
<evidence type="ECO:0000313" key="4">
    <source>
        <dbReference type="Proteomes" id="UP000191040"/>
    </source>
</evidence>
<feature type="chain" id="PRO_5039235952" description="DUF4352 domain-containing protein" evidence="2">
    <location>
        <begin position="22"/>
        <end position="185"/>
    </location>
</feature>
<feature type="region of interest" description="Disordered" evidence="1">
    <location>
        <begin position="22"/>
        <end position="44"/>
    </location>
</feature>
<accession>A0A1T4Z9A1</accession>
<name>A0A1T4Z9A1_9ACTN</name>
<dbReference type="OrthoDB" id="3783044at2"/>
<sequence length="185" mass="19136">MRALAAAVLLLALAACSSGDAQESSASEPGFEVPTGLSLSDPGTEKKVRESMAVAYPSADDEAGTALTLGVARIDKVPRRDLSLFTVPEGMQPYYVRVVMGNRGPAAAEFPEGLPWWLHLAGDVLVPPTATPAGLTACAAPKVGASFAAGQTAKGCLLFLVPRGTAVESVDFQPGDVTTAVRWRP</sequence>
<evidence type="ECO:0000256" key="1">
    <source>
        <dbReference type="SAM" id="MobiDB-lite"/>
    </source>
</evidence>
<protein>
    <recommendedName>
        <fullName evidence="5">DUF4352 domain-containing protein</fullName>
    </recommendedName>
</protein>
<evidence type="ECO:0000313" key="3">
    <source>
        <dbReference type="EMBL" id="SKB10135.1"/>
    </source>
</evidence>
<proteinExistence type="predicted"/>
<feature type="signal peptide" evidence="2">
    <location>
        <begin position="1"/>
        <end position="21"/>
    </location>
</feature>
<dbReference type="AlphaFoldDB" id="A0A1T4Z9A1"/>
<dbReference type="RefSeq" id="WP_078701000.1">
    <property type="nucleotide sequence ID" value="NZ_LT796768.1"/>
</dbReference>
<dbReference type="EMBL" id="LT796768">
    <property type="protein sequence ID" value="SKB10135.1"/>
    <property type="molecule type" value="Genomic_DNA"/>
</dbReference>
<keyword evidence="2" id="KW-0732">Signal</keyword>
<gene>
    <name evidence="3" type="ORF">SAMN06295964_3121</name>
</gene>